<dbReference type="Proteomes" id="UP000065261">
    <property type="component" value="Chromosome I"/>
</dbReference>
<proteinExistence type="predicted"/>
<dbReference type="EMBL" id="CP011034">
    <property type="protein sequence ID" value="ALS33087.1"/>
    <property type="molecule type" value="Genomic_DNA"/>
</dbReference>
<dbReference type="AlphaFoldDB" id="A0A0U2ISM0"/>
<sequence>MVTNLIRLMFYSLLYIKRIKHFKWLITDEQVQKTGRSLFFNYY</sequence>
<organism evidence="1">
    <name type="scientific">Pseudoalteromonas translucida KMM 520</name>
    <dbReference type="NCBI Taxonomy" id="1315283"/>
    <lineage>
        <taxon>Bacteria</taxon>
        <taxon>Pseudomonadati</taxon>
        <taxon>Pseudomonadota</taxon>
        <taxon>Gammaproteobacteria</taxon>
        <taxon>Alteromonadales</taxon>
        <taxon>Pseudoalteromonadaceae</taxon>
        <taxon>Pseudoalteromonas</taxon>
    </lineage>
</organism>
<gene>
    <name evidence="1" type="ORF">PTRA_a1949</name>
</gene>
<dbReference type="KEGG" id="ptn:PTRA_a1949"/>
<reference evidence="1 2" key="1">
    <citation type="submission" date="2015-03" db="EMBL/GenBank/DDBJ databases">
        <authorList>
            <person name="Murphy D."/>
        </authorList>
    </citation>
    <scope>NUCLEOTIDE SEQUENCE [LARGE SCALE GENOMIC DNA]</scope>
    <source>
        <strain evidence="1 2">KMM 520</strain>
    </source>
</reference>
<evidence type="ECO:0000313" key="1">
    <source>
        <dbReference type="EMBL" id="ALS33087.1"/>
    </source>
</evidence>
<dbReference type="PATRIC" id="fig|1315283.4.peg.1680"/>
<evidence type="ECO:0000313" key="2">
    <source>
        <dbReference type="Proteomes" id="UP000065261"/>
    </source>
</evidence>
<protein>
    <submittedName>
        <fullName evidence="1">Uncharacterized protein</fullName>
    </submittedName>
</protein>
<accession>A0A0U2ISM0</accession>
<name>A0A0U2ISM0_9GAMM</name>